<name>A0A9P9IL21_9HYPO</name>
<comment type="caution">
    <text evidence="2">The sequence shown here is derived from an EMBL/GenBank/DDBJ whole genome shotgun (WGS) entry which is preliminary data.</text>
</comment>
<proteinExistence type="predicted"/>
<organism evidence="2 3">
    <name type="scientific">Dactylonectria macrodidyma</name>
    <dbReference type="NCBI Taxonomy" id="307937"/>
    <lineage>
        <taxon>Eukaryota</taxon>
        <taxon>Fungi</taxon>
        <taxon>Dikarya</taxon>
        <taxon>Ascomycota</taxon>
        <taxon>Pezizomycotina</taxon>
        <taxon>Sordariomycetes</taxon>
        <taxon>Hypocreomycetidae</taxon>
        <taxon>Hypocreales</taxon>
        <taxon>Nectriaceae</taxon>
        <taxon>Dactylonectria</taxon>
    </lineage>
</organism>
<keyword evidence="3" id="KW-1185">Reference proteome</keyword>
<gene>
    <name evidence="2" type="ORF">EDB81DRAFT_812796</name>
</gene>
<feature type="chain" id="PRO_5040265738" evidence="1">
    <location>
        <begin position="20"/>
        <end position="173"/>
    </location>
</feature>
<accession>A0A9P9IL21</accession>
<dbReference type="OrthoDB" id="5217917at2759"/>
<feature type="signal peptide" evidence="1">
    <location>
        <begin position="1"/>
        <end position="19"/>
    </location>
</feature>
<evidence type="ECO:0000313" key="2">
    <source>
        <dbReference type="EMBL" id="KAH7124366.1"/>
    </source>
</evidence>
<reference evidence="2" key="1">
    <citation type="journal article" date="2021" name="Nat. Commun.">
        <title>Genetic determinants of endophytism in the Arabidopsis root mycobiome.</title>
        <authorList>
            <person name="Mesny F."/>
            <person name="Miyauchi S."/>
            <person name="Thiergart T."/>
            <person name="Pickel B."/>
            <person name="Atanasova L."/>
            <person name="Karlsson M."/>
            <person name="Huettel B."/>
            <person name="Barry K.W."/>
            <person name="Haridas S."/>
            <person name="Chen C."/>
            <person name="Bauer D."/>
            <person name="Andreopoulos W."/>
            <person name="Pangilinan J."/>
            <person name="LaButti K."/>
            <person name="Riley R."/>
            <person name="Lipzen A."/>
            <person name="Clum A."/>
            <person name="Drula E."/>
            <person name="Henrissat B."/>
            <person name="Kohler A."/>
            <person name="Grigoriev I.V."/>
            <person name="Martin F.M."/>
            <person name="Hacquard S."/>
        </authorList>
    </citation>
    <scope>NUCLEOTIDE SEQUENCE</scope>
    <source>
        <strain evidence="2">MPI-CAGE-AT-0147</strain>
    </source>
</reference>
<dbReference type="Proteomes" id="UP000738349">
    <property type="component" value="Unassembled WGS sequence"/>
</dbReference>
<dbReference type="AlphaFoldDB" id="A0A9P9IL21"/>
<sequence length="173" mass="18871">MRVLPAFFWISALTPVALSFNFTAPDTSNPVNLSEPVVFKWDTSTGKPIQPWLQIIFATGDSTQTGRWGINLDLINIRNTSTWTWDSPEWVASVNNGSKQILFAGENNWFEATFSSFQDSNDTLSDPLTETEKFEVTGYPNLKDPESGVGATAPSLSLALALGAMALVFSSTA</sequence>
<evidence type="ECO:0000313" key="3">
    <source>
        <dbReference type="Proteomes" id="UP000738349"/>
    </source>
</evidence>
<dbReference type="EMBL" id="JAGMUV010000022">
    <property type="protein sequence ID" value="KAH7124366.1"/>
    <property type="molecule type" value="Genomic_DNA"/>
</dbReference>
<evidence type="ECO:0000256" key="1">
    <source>
        <dbReference type="SAM" id="SignalP"/>
    </source>
</evidence>
<protein>
    <submittedName>
        <fullName evidence="2">Uncharacterized protein</fullName>
    </submittedName>
</protein>
<keyword evidence="1" id="KW-0732">Signal</keyword>